<dbReference type="RefSeq" id="WP_197016874.1">
    <property type="nucleotide sequence ID" value="NZ_CP006943.1"/>
</dbReference>
<dbReference type="STRING" id="1433287.X808_13160"/>
<reference evidence="2 3" key="1">
    <citation type="submission" date="2013-12" db="EMBL/GenBank/DDBJ databases">
        <title>Annotation of the Mannheimia varigena USDA-ARS-USMARC-1296 complete genome.</title>
        <authorList>
            <person name="Harhay G.P."/>
            <person name="Clawson M.L."/>
            <person name="Murray R.W."/>
            <person name="Lubbers B.V."/>
            <person name="Heaton M.P."/>
            <person name="Chitko-Mckown C.G."/>
            <person name="Harhay D.M."/>
            <person name="Smith T.P.L."/>
        </authorList>
    </citation>
    <scope>NUCLEOTIDE SEQUENCE [LARGE SCALE GENOMIC DNA]</scope>
    <source>
        <strain evidence="2 3">USDA-ARS-USMARC-1296</strain>
    </source>
</reference>
<dbReference type="CDD" id="cd12797">
    <property type="entry name" value="M23_peptidase"/>
    <property type="match status" value="1"/>
</dbReference>
<sequence>MFKKCLIGIIVLFMAFISIEHFKIPYLYDYLRWIPTLKQGIPTEQSLPNPVAGQRFIDSWHSPRSGGRKHEGVDIFSPRGTPIRSTTSGLVVRIGTNRLGGKVVSVMTGRTVHYYAHLEDYGNISRHQWIEQGEIIGTVGDSGNAKGTPPHLHYGIYTPSGAINPYPLIKQ</sequence>
<dbReference type="Pfam" id="PF01551">
    <property type="entry name" value="Peptidase_M23"/>
    <property type="match status" value="1"/>
</dbReference>
<evidence type="ECO:0000313" key="3">
    <source>
        <dbReference type="Proteomes" id="UP000066995"/>
    </source>
</evidence>
<dbReference type="Proteomes" id="UP000066995">
    <property type="component" value="Chromosome"/>
</dbReference>
<feature type="domain" description="M23ase beta-sheet core" evidence="1">
    <location>
        <begin position="69"/>
        <end position="165"/>
    </location>
</feature>
<dbReference type="InterPro" id="IPR011055">
    <property type="entry name" value="Dup_hybrid_motif"/>
</dbReference>
<gene>
    <name evidence="2" type="ORF">X808_13160</name>
</gene>
<dbReference type="GO" id="GO:0004222">
    <property type="term" value="F:metalloendopeptidase activity"/>
    <property type="evidence" value="ECO:0007669"/>
    <property type="project" value="TreeGrafter"/>
</dbReference>
<dbReference type="InterPro" id="IPR050570">
    <property type="entry name" value="Cell_wall_metabolism_enzyme"/>
</dbReference>
<dbReference type="eggNOG" id="COG0739">
    <property type="taxonomic scope" value="Bacteria"/>
</dbReference>
<dbReference type="Gene3D" id="2.70.70.10">
    <property type="entry name" value="Glucose Permease (Domain IIA)"/>
    <property type="match status" value="1"/>
</dbReference>
<dbReference type="PATRIC" id="fig|1433287.3.peg.1318"/>
<dbReference type="KEGG" id="mvi:X808_13160"/>
<dbReference type="AlphaFoldDB" id="W0QF31"/>
<accession>W0QF31</accession>
<name>W0QF31_9PAST</name>
<dbReference type="InterPro" id="IPR016047">
    <property type="entry name" value="M23ase_b-sheet_dom"/>
</dbReference>
<organism evidence="2 3">
    <name type="scientific">Mannheimia varigena USDA-ARS-USMARC-1296</name>
    <dbReference type="NCBI Taxonomy" id="1433287"/>
    <lineage>
        <taxon>Bacteria</taxon>
        <taxon>Pseudomonadati</taxon>
        <taxon>Pseudomonadota</taxon>
        <taxon>Gammaproteobacteria</taxon>
        <taxon>Pasteurellales</taxon>
        <taxon>Pasteurellaceae</taxon>
        <taxon>Mannheimia</taxon>
    </lineage>
</organism>
<dbReference type="HOGENOM" id="CLU_101406_1_1_6"/>
<proteinExistence type="predicted"/>
<evidence type="ECO:0000259" key="1">
    <source>
        <dbReference type="Pfam" id="PF01551"/>
    </source>
</evidence>
<dbReference type="PANTHER" id="PTHR21666:SF268">
    <property type="entry name" value="PEPTIDASE M23 DOMAIN-CONTAINING PROTEIN"/>
    <property type="match status" value="1"/>
</dbReference>
<dbReference type="PANTHER" id="PTHR21666">
    <property type="entry name" value="PEPTIDASE-RELATED"/>
    <property type="match status" value="1"/>
</dbReference>
<protein>
    <submittedName>
        <fullName evidence="2">Metallopeptidase peptidase</fullName>
    </submittedName>
</protein>
<dbReference type="SUPFAM" id="SSF51261">
    <property type="entry name" value="Duplicated hybrid motif"/>
    <property type="match status" value="1"/>
</dbReference>
<dbReference type="EMBL" id="CP006943">
    <property type="protein sequence ID" value="AHG75838.1"/>
    <property type="molecule type" value="Genomic_DNA"/>
</dbReference>
<keyword evidence="3" id="KW-1185">Reference proteome</keyword>
<evidence type="ECO:0000313" key="2">
    <source>
        <dbReference type="EMBL" id="AHG75838.1"/>
    </source>
</evidence>